<organism evidence="2 3">
    <name type="scientific">Streptosporangium lutulentum</name>
    <dbReference type="NCBI Taxonomy" id="1461250"/>
    <lineage>
        <taxon>Bacteria</taxon>
        <taxon>Bacillati</taxon>
        <taxon>Actinomycetota</taxon>
        <taxon>Actinomycetes</taxon>
        <taxon>Streptosporangiales</taxon>
        <taxon>Streptosporangiaceae</taxon>
        <taxon>Streptosporangium</taxon>
    </lineage>
</organism>
<dbReference type="EMBL" id="JAUSQU010000001">
    <property type="protein sequence ID" value="MDP9849015.1"/>
    <property type="molecule type" value="Genomic_DNA"/>
</dbReference>
<feature type="region of interest" description="Disordered" evidence="1">
    <location>
        <begin position="109"/>
        <end position="180"/>
    </location>
</feature>
<name>A0ABT9QQG9_9ACTN</name>
<dbReference type="Proteomes" id="UP001225356">
    <property type="component" value="Unassembled WGS sequence"/>
</dbReference>
<evidence type="ECO:0008006" key="4">
    <source>
        <dbReference type="Google" id="ProtNLM"/>
    </source>
</evidence>
<accession>A0ABT9QQG9</accession>
<comment type="caution">
    <text evidence="2">The sequence shown here is derived from an EMBL/GenBank/DDBJ whole genome shotgun (WGS) entry which is preliminary data.</text>
</comment>
<reference evidence="2 3" key="1">
    <citation type="submission" date="2023-07" db="EMBL/GenBank/DDBJ databases">
        <title>Sequencing the genomes of 1000 actinobacteria strains.</title>
        <authorList>
            <person name="Klenk H.-P."/>
        </authorList>
    </citation>
    <scope>NUCLEOTIDE SEQUENCE [LARGE SCALE GENOMIC DNA]</scope>
    <source>
        <strain evidence="2 3">DSM 46740</strain>
    </source>
</reference>
<evidence type="ECO:0000313" key="3">
    <source>
        <dbReference type="Proteomes" id="UP001225356"/>
    </source>
</evidence>
<protein>
    <recommendedName>
        <fullName evidence="4">Serine/threonine protein kinase</fullName>
    </recommendedName>
</protein>
<sequence>MGEHGSRGKAVSALVITIVAAVVALAAASAFIGGEGGPGPIAAETAGAASTVMAWRKGACVSREGARFDLVSCAEADGRVISVVGVSASDCPADTDELVRIGTAPPAGIGTAVTPTGNETVATPPHASPPSAEAAPRAPVSSAPAARGTATGVPPAGKGRSRTACVRNLGPPHSGAPGAGGGVLRAGDCVALRGGERPCAGGGWYGKAVAVVGRTADCPERTLDALAVGARTVACLGGGGRVLAAGDCVAKPDGRLVSRERLGGISCGSASAWAKVTARARSGDGCPDGSDRYLRAREPNVYRPVICLRQVARGDST</sequence>
<gene>
    <name evidence="2" type="ORF">J2853_008226</name>
</gene>
<feature type="compositionally biased region" description="Low complexity" evidence="1">
    <location>
        <begin position="122"/>
        <end position="146"/>
    </location>
</feature>
<proteinExistence type="predicted"/>
<evidence type="ECO:0000256" key="1">
    <source>
        <dbReference type="SAM" id="MobiDB-lite"/>
    </source>
</evidence>
<evidence type="ECO:0000313" key="2">
    <source>
        <dbReference type="EMBL" id="MDP9849015.1"/>
    </source>
</evidence>
<keyword evidence="3" id="KW-1185">Reference proteome</keyword>
<dbReference type="RefSeq" id="WP_307566631.1">
    <property type="nucleotide sequence ID" value="NZ_JAUSQU010000001.1"/>
</dbReference>